<dbReference type="EMBL" id="AP022601">
    <property type="protein sequence ID" value="BBY93300.1"/>
    <property type="molecule type" value="Genomic_DNA"/>
</dbReference>
<accession>A0A9W4B3L4</accession>
<keyword evidence="5 6" id="KW-0472">Membrane</keyword>
<dbReference type="AlphaFoldDB" id="A0A9W4B3L4"/>
<protein>
    <recommendedName>
        <fullName evidence="9">Prokaryotic cytochrome C oxidase subunit IV family protein</fullName>
    </recommendedName>
</protein>
<evidence type="ECO:0000256" key="1">
    <source>
        <dbReference type="ARBA" id="ARBA00004651"/>
    </source>
</evidence>
<feature type="transmembrane region" description="Helical" evidence="6">
    <location>
        <begin position="12"/>
        <end position="29"/>
    </location>
</feature>
<comment type="subcellular location">
    <subcellularLocation>
        <location evidence="1">Cell membrane</location>
        <topology evidence="1">Multi-pass membrane protein</topology>
    </subcellularLocation>
</comment>
<dbReference type="Pfam" id="PF03626">
    <property type="entry name" value="COX4_pro"/>
    <property type="match status" value="1"/>
</dbReference>
<dbReference type="Proteomes" id="UP000465785">
    <property type="component" value="Chromosome"/>
</dbReference>
<feature type="transmembrane region" description="Helical" evidence="6">
    <location>
        <begin position="35"/>
        <end position="53"/>
    </location>
</feature>
<organism evidence="7 8">
    <name type="scientific">Mycobacterium gallinarum</name>
    <dbReference type="NCBI Taxonomy" id="39689"/>
    <lineage>
        <taxon>Bacteria</taxon>
        <taxon>Bacillati</taxon>
        <taxon>Actinomycetota</taxon>
        <taxon>Actinomycetes</taxon>
        <taxon>Mycobacteriales</taxon>
        <taxon>Mycobacteriaceae</taxon>
        <taxon>Mycobacterium</taxon>
    </lineage>
</organism>
<keyword evidence="2" id="KW-1003">Cell membrane</keyword>
<keyword evidence="4 6" id="KW-1133">Transmembrane helix</keyword>
<sequence length="88" mass="9672">MNLSLMHARSTYVWVGLVAVTVVSWAVGAEHGVGSSVAVVVLALALVKVRFVGLDFMELRHAPPVLRAVFEAYCIILWMVLAGMYLWI</sequence>
<dbReference type="GO" id="GO:0005886">
    <property type="term" value="C:plasma membrane"/>
    <property type="evidence" value="ECO:0007669"/>
    <property type="project" value="UniProtKB-SubCell"/>
</dbReference>
<evidence type="ECO:0000256" key="4">
    <source>
        <dbReference type="ARBA" id="ARBA00022989"/>
    </source>
</evidence>
<proteinExistence type="predicted"/>
<name>A0A9W4B3L4_9MYCO</name>
<dbReference type="KEGG" id="mgau:MGALJ_29690"/>
<keyword evidence="3 6" id="KW-0812">Transmembrane</keyword>
<evidence type="ECO:0000256" key="3">
    <source>
        <dbReference type="ARBA" id="ARBA00022692"/>
    </source>
</evidence>
<feature type="transmembrane region" description="Helical" evidence="6">
    <location>
        <begin position="65"/>
        <end position="87"/>
    </location>
</feature>
<keyword evidence="8" id="KW-1185">Reference proteome</keyword>
<dbReference type="InterPro" id="IPR005171">
    <property type="entry name" value="Cyt_c_oxidase_su4_prok"/>
</dbReference>
<evidence type="ECO:0000313" key="8">
    <source>
        <dbReference type="Proteomes" id="UP000465785"/>
    </source>
</evidence>
<evidence type="ECO:0000256" key="6">
    <source>
        <dbReference type="SAM" id="Phobius"/>
    </source>
</evidence>
<gene>
    <name evidence="7" type="ORF">MGALJ_29690</name>
</gene>
<reference evidence="7 8" key="1">
    <citation type="journal article" date="2019" name="Emerg. Microbes Infect.">
        <title>Comprehensive subspecies identification of 175 nontuberculous mycobacteria species based on 7547 genomic profiles.</title>
        <authorList>
            <person name="Matsumoto Y."/>
            <person name="Kinjo T."/>
            <person name="Motooka D."/>
            <person name="Nabeya D."/>
            <person name="Jung N."/>
            <person name="Uechi K."/>
            <person name="Horii T."/>
            <person name="Iida T."/>
            <person name="Fujita J."/>
            <person name="Nakamura S."/>
        </authorList>
    </citation>
    <scope>NUCLEOTIDE SEQUENCE [LARGE SCALE GENOMIC DNA]</scope>
    <source>
        <strain evidence="7 8">JCM 6399</strain>
    </source>
</reference>
<evidence type="ECO:0008006" key="9">
    <source>
        <dbReference type="Google" id="ProtNLM"/>
    </source>
</evidence>
<evidence type="ECO:0000313" key="7">
    <source>
        <dbReference type="EMBL" id="BBY93300.1"/>
    </source>
</evidence>
<evidence type="ECO:0000256" key="2">
    <source>
        <dbReference type="ARBA" id="ARBA00022475"/>
    </source>
</evidence>
<evidence type="ECO:0000256" key="5">
    <source>
        <dbReference type="ARBA" id="ARBA00023136"/>
    </source>
</evidence>